<evidence type="ECO:0000313" key="2">
    <source>
        <dbReference type="EMBL" id="KAI7745061.1"/>
    </source>
</evidence>
<evidence type="ECO:0000313" key="3">
    <source>
        <dbReference type="Proteomes" id="UP001206925"/>
    </source>
</evidence>
<proteinExistence type="predicted"/>
<protein>
    <submittedName>
        <fullName evidence="2">Uncharacterized protein</fullName>
    </submittedName>
</protein>
<dbReference type="Proteomes" id="UP001206925">
    <property type="component" value="Unassembled WGS sequence"/>
</dbReference>
<dbReference type="AlphaFoldDB" id="A0AAD5GLW9"/>
<dbReference type="EMBL" id="JAMZMK010007371">
    <property type="protein sequence ID" value="KAI7745061.1"/>
    <property type="molecule type" value="Genomic_DNA"/>
</dbReference>
<organism evidence="2 3">
    <name type="scientific">Ambrosia artemisiifolia</name>
    <name type="common">Common ragweed</name>
    <dbReference type="NCBI Taxonomy" id="4212"/>
    <lineage>
        <taxon>Eukaryota</taxon>
        <taxon>Viridiplantae</taxon>
        <taxon>Streptophyta</taxon>
        <taxon>Embryophyta</taxon>
        <taxon>Tracheophyta</taxon>
        <taxon>Spermatophyta</taxon>
        <taxon>Magnoliopsida</taxon>
        <taxon>eudicotyledons</taxon>
        <taxon>Gunneridae</taxon>
        <taxon>Pentapetalae</taxon>
        <taxon>asterids</taxon>
        <taxon>campanulids</taxon>
        <taxon>Asterales</taxon>
        <taxon>Asteraceae</taxon>
        <taxon>Asteroideae</taxon>
        <taxon>Heliantheae alliance</taxon>
        <taxon>Heliantheae</taxon>
        <taxon>Ambrosia</taxon>
    </lineage>
</organism>
<feature type="region of interest" description="Disordered" evidence="1">
    <location>
        <begin position="1"/>
        <end position="24"/>
    </location>
</feature>
<evidence type="ECO:0000256" key="1">
    <source>
        <dbReference type="SAM" id="MobiDB-lite"/>
    </source>
</evidence>
<name>A0AAD5GLW9_AMBAR</name>
<gene>
    <name evidence="2" type="ORF">M8C21_034027</name>
</gene>
<comment type="caution">
    <text evidence="2">The sequence shown here is derived from an EMBL/GenBank/DDBJ whole genome shotgun (WGS) entry which is preliminary data.</text>
</comment>
<keyword evidence="3" id="KW-1185">Reference proteome</keyword>
<reference evidence="2" key="1">
    <citation type="submission" date="2022-06" db="EMBL/GenBank/DDBJ databases">
        <title>Uncovering the hologenomic basis of an extraordinary plant invasion.</title>
        <authorList>
            <person name="Bieker V.C."/>
            <person name="Martin M.D."/>
            <person name="Gilbert T."/>
            <person name="Hodgins K."/>
            <person name="Battlay P."/>
            <person name="Petersen B."/>
            <person name="Wilson J."/>
        </authorList>
    </citation>
    <scope>NUCLEOTIDE SEQUENCE</scope>
    <source>
        <strain evidence="2">AA19_3_7</strain>
        <tissue evidence="2">Leaf</tissue>
    </source>
</reference>
<sequence>MIRLSATPAIDEASGHRSASSKHGEINSALAKPMMVSTNEVHAAIDLKLIDIILLEKLQ</sequence>
<accession>A0AAD5GLW9</accession>